<dbReference type="AlphaFoldDB" id="A0A165ZHW9"/>
<reference evidence="2 3" key="1">
    <citation type="journal article" date="2016" name="Mol. Biol. Evol.">
        <title>Comparative Genomics of Early-Diverging Mushroom-Forming Fungi Provides Insights into the Origins of Lignocellulose Decay Capabilities.</title>
        <authorList>
            <person name="Nagy L.G."/>
            <person name="Riley R."/>
            <person name="Tritt A."/>
            <person name="Adam C."/>
            <person name="Daum C."/>
            <person name="Floudas D."/>
            <person name="Sun H."/>
            <person name="Yadav J.S."/>
            <person name="Pangilinan J."/>
            <person name="Larsson K.H."/>
            <person name="Matsuura K."/>
            <person name="Barry K."/>
            <person name="Labutti K."/>
            <person name="Kuo R."/>
            <person name="Ohm R.A."/>
            <person name="Bhattacharya S.S."/>
            <person name="Shirouzu T."/>
            <person name="Yoshinaga Y."/>
            <person name="Martin F.M."/>
            <person name="Grigoriev I.V."/>
            <person name="Hibbett D.S."/>
        </authorList>
    </citation>
    <scope>NUCLEOTIDE SEQUENCE [LARGE SCALE GENOMIC DNA]</scope>
    <source>
        <strain evidence="2 3">CBS 109695</strain>
    </source>
</reference>
<name>A0A165ZHW9_9AGAM</name>
<gene>
    <name evidence="2" type="ORF">FIBSPDRAFT_899579</name>
</gene>
<evidence type="ECO:0000313" key="3">
    <source>
        <dbReference type="Proteomes" id="UP000076532"/>
    </source>
</evidence>
<protein>
    <recommendedName>
        <fullName evidence="1">Ubiquitin-like domain-containing protein</fullName>
    </recommendedName>
</protein>
<dbReference type="EMBL" id="KV417676">
    <property type="protein sequence ID" value="KZP10615.1"/>
    <property type="molecule type" value="Genomic_DNA"/>
</dbReference>
<proteinExistence type="predicted"/>
<keyword evidence="3" id="KW-1185">Reference proteome</keyword>
<evidence type="ECO:0000313" key="2">
    <source>
        <dbReference type="EMBL" id="KZP10615.1"/>
    </source>
</evidence>
<sequence>MSCTYGPKIALELVREDGSVFEITVSSGITVAKLKEEIKIEEKIHVRQLKLELVNNQGDVDRDEVITLQDDKAISEYSLEGKKLLVDAYVRILWEAVSSPYAIDIQVSIDDRIEGAEGSRIGVAVRLDQTLGSFKELLTNKHCFRCAENSLILDALELKDDEQTVGDLGFVEGCTVDAVATVHLSVVTLAGKYYKFTLKATTLISDIRELLREVDADNQDEYAFSLDNVHTLQESHTLWGLNIYSGTTFILKDRRLVTLSIQYFGLPSNFQECFGTKLKDEISIDDIASLDNLKAQILDMVPSSAKGFFQPPNQVRLSHRRKPLGGTCTIREERLESGDVVYATLMPPERRIPEEVEERRQIDSDICRLGGQSETITIP</sequence>
<dbReference type="Proteomes" id="UP000076532">
    <property type="component" value="Unassembled WGS sequence"/>
</dbReference>
<dbReference type="PROSITE" id="PS50053">
    <property type="entry name" value="UBIQUITIN_2"/>
    <property type="match status" value="2"/>
</dbReference>
<dbReference type="OrthoDB" id="2332596at2759"/>
<accession>A0A165ZHW9</accession>
<dbReference type="Gene3D" id="3.10.20.90">
    <property type="entry name" value="Phosphatidylinositol 3-kinase Catalytic Subunit, Chain A, domain 1"/>
    <property type="match status" value="1"/>
</dbReference>
<dbReference type="SUPFAM" id="SSF54236">
    <property type="entry name" value="Ubiquitin-like"/>
    <property type="match status" value="3"/>
</dbReference>
<feature type="domain" description="Ubiquitin-like" evidence="1">
    <location>
        <begin position="9"/>
        <end position="80"/>
    </location>
</feature>
<organism evidence="2 3">
    <name type="scientific">Athelia psychrophila</name>
    <dbReference type="NCBI Taxonomy" id="1759441"/>
    <lineage>
        <taxon>Eukaryota</taxon>
        <taxon>Fungi</taxon>
        <taxon>Dikarya</taxon>
        <taxon>Basidiomycota</taxon>
        <taxon>Agaricomycotina</taxon>
        <taxon>Agaricomycetes</taxon>
        <taxon>Agaricomycetidae</taxon>
        <taxon>Atheliales</taxon>
        <taxon>Atheliaceae</taxon>
        <taxon>Athelia</taxon>
    </lineage>
</organism>
<dbReference type="SMART" id="SM00213">
    <property type="entry name" value="UBQ"/>
    <property type="match status" value="3"/>
</dbReference>
<feature type="domain" description="Ubiquitin-like" evidence="1">
    <location>
        <begin position="103"/>
        <end position="179"/>
    </location>
</feature>
<dbReference type="InterPro" id="IPR029071">
    <property type="entry name" value="Ubiquitin-like_domsf"/>
</dbReference>
<evidence type="ECO:0000259" key="1">
    <source>
        <dbReference type="PROSITE" id="PS50053"/>
    </source>
</evidence>
<dbReference type="InterPro" id="IPR000626">
    <property type="entry name" value="Ubiquitin-like_dom"/>
</dbReference>
<dbReference type="CDD" id="cd17039">
    <property type="entry name" value="Ubl_ubiquitin_like"/>
    <property type="match status" value="1"/>
</dbReference>